<reference evidence="2 3" key="1">
    <citation type="submission" date="2017-02" db="EMBL/GenBank/DDBJ databases">
        <authorList>
            <person name="Peterson S.W."/>
        </authorList>
    </citation>
    <scope>NUCLEOTIDE SEQUENCE [LARGE SCALE GENOMIC DNA]</scope>
    <source>
        <strain evidence="2 3">ATCC BAA-1030</strain>
    </source>
</reference>
<feature type="domain" description="Mga helix-turn-helix" evidence="1">
    <location>
        <begin position="93"/>
        <end position="181"/>
    </location>
</feature>
<dbReference type="AlphaFoldDB" id="A0A1T4MHH9"/>
<proteinExistence type="predicted"/>
<evidence type="ECO:0000259" key="1">
    <source>
        <dbReference type="Pfam" id="PF05043"/>
    </source>
</evidence>
<sequence>MILLELLDKKDKNKLLMLYLLQNECVETANSKWFKEALEKHPSLALSEKSLRSFDRYIEEIATDIQNYDLYDKISIKLSGKCLVINREIPFQPSFLLEKYLHHSVKFLLLFQGAKRHHLSASNVLEWINSCLPYGNISLSTLYNKVKELNEVLSSNNLSLNSDFLLSGEEGNLRIYLYKIFYNVSLDFLLSLESSEDAMFSCAMRIFSKRMIDGLRPVFTTLSSGEEKALELFATICFYRIRNHCHLNKNRLYAYLKEEKDFSPSMNFFYEKIAAAIKANNIKEDIELEARFAMNFCYIFHFSVKQEELWFNSSFLCTLEELWKKQLDEFLVAEQETPAWQMLKEDVYKIYARFLQFGPQHKIENYMMEELEGEEYFLYHYPVANQFLSSFLTKLSSVKEEEEKEMPFALNQQLFYPMVYLFYHNMKGKEILAFKQSPVVKVCVDMPNTPHKKEFIQSFLENRYNLNISWQDVTDKSTDFLITNTPQTAGERTIICEWSYHISEEMYNCLANAIRLLQNKRIKDCLEKL</sequence>
<accession>A0A1T4MHH9</accession>
<dbReference type="Pfam" id="PF05043">
    <property type="entry name" value="Mga"/>
    <property type="match status" value="1"/>
</dbReference>
<name>A0A1T4MHH9_9ENTE</name>
<gene>
    <name evidence="2" type="ORF">SAMN02745116_01087</name>
</gene>
<evidence type="ECO:0000313" key="3">
    <source>
        <dbReference type="Proteomes" id="UP000190328"/>
    </source>
</evidence>
<dbReference type="EMBL" id="FUXI01000010">
    <property type="protein sequence ID" value="SJZ66228.1"/>
    <property type="molecule type" value="Genomic_DNA"/>
</dbReference>
<organism evidence="2 3">
    <name type="scientific">Pilibacter termitis</name>
    <dbReference type="NCBI Taxonomy" id="263852"/>
    <lineage>
        <taxon>Bacteria</taxon>
        <taxon>Bacillati</taxon>
        <taxon>Bacillota</taxon>
        <taxon>Bacilli</taxon>
        <taxon>Lactobacillales</taxon>
        <taxon>Enterococcaceae</taxon>
        <taxon>Pilibacter</taxon>
    </lineage>
</organism>
<protein>
    <submittedName>
        <fullName evidence="2">Mga helix-turn-helix domain-containing protein</fullName>
    </submittedName>
</protein>
<dbReference type="RefSeq" id="WP_159443218.1">
    <property type="nucleotide sequence ID" value="NZ_FUXI01000010.1"/>
</dbReference>
<dbReference type="InterPro" id="IPR007737">
    <property type="entry name" value="Mga_HTH"/>
</dbReference>
<evidence type="ECO:0000313" key="2">
    <source>
        <dbReference type="EMBL" id="SJZ66228.1"/>
    </source>
</evidence>
<keyword evidence="3" id="KW-1185">Reference proteome</keyword>
<dbReference type="Proteomes" id="UP000190328">
    <property type="component" value="Unassembled WGS sequence"/>
</dbReference>